<evidence type="ECO:0000313" key="3">
    <source>
        <dbReference type="EMBL" id="EJL70315.1"/>
    </source>
</evidence>
<dbReference type="PATRIC" id="fig|1144316.3.peg.2874"/>
<keyword evidence="4" id="KW-1185">Reference proteome</keyword>
<dbReference type="InterPro" id="IPR019734">
    <property type="entry name" value="TPR_rpt"/>
</dbReference>
<dbReference type="Gene3D" id="1.25.40.10">
    <property type="entry name" value="Tetratricopeptide repeat domain"/>
    <property type="match status" value="2"/>
</dbReference>
<reference evidence="3 4" key="1">
    <citation type="journal article" date="2012" name="J. Bacteriol.">
        <title>Twenty-one genome sequences from Pseudomonas species and 19 genome sequences from diverse bacteria isolated from the rhizosphere and endosphere of Populus deltoides.</title>
        <authorList>
            <person name="Brown S.D."/>
            <person name="Utturkar S.M."/>
            <person name="Klingeman D.M."/>
            <person name="Johnson C.M."/>
            <person name="Martin S.L."/>
            <person name="Land M.L."/>
            <person name="Lu T.Y."/>
            <person name="Schadt C.W."/>
            <person name="Doktycz M.J."/>
            <person name="Pelletier D.A."/>
        </authorList>
    </citation>
    <scope>NUCLEOTIDE SEQUENCE [LARGE SCALE GENOMIC DNA]</scope>
    <source>
        <strain evidence="3 4">CF314</strain>
    </source>
</reference>
<sequence length="510" mass="60366">MYRIESGTMMVINICLFINFEKTYQMKTKLFIFLFFPLILWSQNFSKQRIELLKKQIHEKDVYAKLGDQKVLLMCDELYTLSKEEGDKKGILIAIIFRAEIYSNRMDTDSCLQSVEEGLPIAEELKSYSDWAALLQYKAKSLMQVKNFDDARSCYSKALKVIDLIDDKNILHFRKYYIYDNLISYSSHFFKEYNKNNYKDSVLYYAQKSYSEILKVSDKFPYRNPTLGQAVQNVGVAYDMQGNYKEAEKYYDYAEKIQIKEDDKRFIANVYLLRGNQKFDLGNNQDALKYWNKSLPILKQYKFSEGLLLIYPKMIEYYRKIGDSKMEAYYLEKNMRLKDSLATINQSALITQNKNDKKALITDKPQKTLFVLPVLIASLVLLSLIIFYFYRRKTKKYPAIEPEKNIKLQDNTADKEQLMQLLEMAKRNDKHLLVIFQNVFPGLYKKLLEFPELTPLDLEMCVYLKLNIQTKDIANYTRASLNSVDSRKYRLRKKMNVPQDTSLYIWINKL</sequence>
<dbReference type="SMART" id="SM00028">
    <property type="entry name" value="TPR"/>
    <property type="match status" value="4"/>
</dbReference>
<dbReference type="InterPro" id="IPR011990">
    <property type="entry name" value="TPR-like_helical_dom_sf"/>
</dbReference>
<dbReference type="InterPro" id="IPR016032">
    <property type="entry name" value="Sig_transdc_resp-reg_C-effctor"/>
</dbReference>
<proteinExistence type="predicted"/>
<gene>
    <name evidence="3" type="ORF">PMI13_02857</name>
</gene>
<evidence type="ECO:0000256" key="1">
    <source>
        <dbReference type="PROSITE-ProRule" id="PRU00339"/>
    </source>
</evidence>
<evidence type="ECO:0000256" key="2">
    <source>
        <dbReference type="SAM" id="Phobius"/>
    </source>
</evidence>
<dbReference type="AlphaFoldDB" id="J2JR72"/>
<dbReference type="SUPFAM" id="SSF48452">
    <property type="entry name" value="TPR-like"/>
    <property type="match status" value="2"/>
</dbReference>
<dbReference type="Proteomes" id="UP000007509">
    <property type="component" value="Unassembled WGS sequence"/>
</dbReference>
<keyword evidence="2" id="KW-1133">Transmembrane helix</keyword>
<feature type="repeat" description="TPR" evidence="1">
    <location>
        <begin position="228"/>
        <end position="261"/>
    </location>
</feature>
<dbReference type="GO" id="GO:0006355">
    <property type="term" value="P:regulation of DNA-templated transcription"/>
    <property type="evidence" value="ECO:0007669"/>
    <property type="project" value="InterPro"/>
</dbReference>
<dbReference type="PROSITE" id="PS50005">
    <property type="entry name" value="TPR"/>
    <property type="match status" value="1"/>
</dbReference>
<organism evidence="3 4">
    <name type="scientific">Chryseobacterium populi</name>
    <dbReference type="NCBI Taxonomy" id="1144316"/>
    <lineage>
        <taxon>Bacteria</taxon>
        <taxon>Pseudomonadati</taxon>
        <taxon>Bacteroidota</taxon>
        <taxon>Flavobacteriia</taxon>
        <taxon>Flavobacteriales</taxon>
        <taxon>Weeksellaceae</taxon>
        <taxon>Chryseobacterium group</taxon>
        <taxon>Chryseobacterium</taxon>
    </lineage>
</organism>
<keyword evidence="1" id="KW-0802">TPR repeat</keyword>
<evidence type="ECO:0000313" key="4">
    <source>
        <dbReference type="Proteomes" id="UP000007509"/>
    </source>
</evidence>
<dbReference type="SUPFAM" id="SSF46894">
    <property type="entry name" value="C-terminal effector domain of the bipartite response regulators"/>
    <property type="match status" value="1"/>
</dbReference>
<comment type="caution">
    <text evidence="3">The sequence shown here is derived from an EMBL/GenBank/DDBJ whole genome shotgun (WGS) entry which is preliminary data.</text>
</comment>
<dbReference type="EMBL" id="AKJY01000056">
    <property type="protein sequence ID" value="EJL70315.1"/>
    <property type="molecule type" value="Genomic_DNA"/>
</dbReference>
<keyword evidence="2" id="KW-0472">Membrane</keyword>
<protein>
    <submittedName>
        <fullName evidence="3">Uncharacterized protein</fullName>
    </submittedName>
</protein>
<accession>J2JR72</accession>
<dbReference type="PANTHER" id="PTHR10098">
    <property type="entry name" value="RAPSYN-RELATED"/>
    <property type="match status" value="1"/>
</dbReference>
<name>J2JR72_9FLAO</name>
<feature type="transmembrane region" description="Helical" evidence="2">
    <location>
        <begin position="369"/>
        <end position="390"/>
    </location>
</feature>
<keyword evidence="2" id="KW-0812">Transmembrane</keyword>
<dbReference type="GO" id="GO:0003677">
    <property type="term" value="F:DNA binding"/>
    <property type="evidence" value="ECO:0007669"/>
    <property type="project" value="InterPro"/>
</dbReference>